<organism evidence="1 2">
    <name type="scientific">Amycolatopsis minnesotensis</name>
    <dbReference type="NCBI Taxonomy" id="337894"/>
    <lineage>
        <taxon>Bacteria</taxon>
        <taxon>Bacillati</taxon>
        <taxon>Actinomycetota</taxon>
        <taxon>Actinomycetes</taxon>
        <taxon>Pseudonocardiales</taxon>
        <taxon>Pseudonocardiaceae</taxon>
        <taxon>Amycolatopsis</taxon>
    </lineage>
</organism>
<keyword evidence="2" id="KW-1185">Reference proteome</keyword>
<dbReference type="EMBL" id="BAAANN010000018">
    <property type="protein sequence ID" value="GAA1968223.1"/>
    <property type="molecule type" value="Genomic_DNA"/>
</dbReference>
<dbReference type="Proteomes" id="UP001501116">
    <property type="component" value="Unassembled WGS sequence"/>
</dbReference>
<gene>
    <name evidence="1" type="ORF">GCM10009754_46440</name>
</gene>
<evidence type="ECO:0000313" key="1">
    <source>
        <dbReference type="EMBL" id="GAA1968223.1"/>
    </source>
</evidence>
<dbReference type="RefSeq" id="WP_344422438.1">
    <property type="nucleotide sequence ID" value="NZ_BAAANN010000018.1"/>
</dbReference>
<proteinExistence type="predicted"/>
<name>A0ABP5CSR1_9PSEU</name>
<dbReference type="InterPro" id="IPR045592">
    <property type="entry name" value="DUF6461"/>
</dbReference>
<dbReference type="Pfam" id="PF20062">
    <property type="entry name" value="DUF6461"/>
    <property type="match status" value="1"/>
</dbReference>
<sequence length="215" mass="22671">MPTPDFPPNTLDSEGEPRWIAELASADPNHALHVVRGLEPAAALAALGANPQRVRPVELPDGKPDDQTSLPGAALEIGPGSGATLLAGRIGDWTFVYDDGGYTYDEENTAVLSAGGRSAATSMFSINADASLTYAVDGEQLAWVNVDDLDLEEDLPEMPAELRAAFEAAGTIELDYLEPGEADYSIAMRAVCALAGLTCTIDDIRRIPLLAVEFG</sequence>
<protein>
    <submittedName>
        <fullName evidence="1">Uncharacterized protein</fullName>
    </submittedName>
</protein>
<evidence type="ECO:0000313" key="2">
    <source>
        <dbReference type="Proteomes" id="UP001501116"/>
    </source>
</evidence>
<reference evidence="2" key="1">
    <citation type="journal article" date="2019" name="Int. J. Syst. Evol. Microbiol.">
        <title>The Global Catalogue of Microorganisms (GCM) 10K type strain sequencing project: providing services to taxonomists for standard genome sequencing and annotation.</title>
        <authorList>
            <consortium name="The Broad Institute Genomics Platform"/>
            <consortium name="The Broad Institute Genome Sequencing Center for Infectious Disease"/>
            <person name="Wu L."/>
            <person name="Ma J."/>
        </authorList>
    </citation>
    <scope>NUCLEOTIDE SEQUENCE [LARGE SCALE GENOMIC DNA]</scope>
    <source>
        <strain evidence="2">JCM 14545</strain>
    </source>
</reference>
<accession>A0ABP5CSR1</accession>
<comment type="caution">
    <text evidence="1">The sequence shown here is derived from an EMBL/GenBank/DDBJ whole genome shotgun (WGS) entry which is preliminary data.</text>
</comment>